<gene>
    <name evidence="1" type="ORF">BECKDK2373B_GA0170837_100919</name>
    <name evidence="2" type="ORF">BECKDK2373C_GA0170839_104629</name>
</gene>
<dbReference type="EMBL" id="CAADEY010000046">
    <property type="protein sequence ID" value="VFJ55051.1"/>
    <property type="molecule type" value="Genomic_DNA"/>
</dbReference>
<sequence>MNTIISEMESVAIRAWAEKRLVYVELTDGRIVAFPADRFMILSRASESELQEVELAVGGYALRWNELDEDLTVAGVVAGRFQLPLPEDYTRARAA</sequence>
<evidence type="ECO:0000313" key="1">
    <source>
        <dbReference type="EMBL" id="VFJ45179.1"/>
    </source>
</evidence>
<reference evidence="1" key="1">
    <citation type="submission" date="2019-02" db="EMBL/GenBank/DDBJ databases">
        <authorList>
            <person name="Gruber-Vodicka R. H."/>
            <person name="Seah K. B. B."/>
        </authorList>
    </citation>
    <scope>NUCLEOTIDE SEQUENCE</scope>
    <source>
        <strain evidence="2">BECK_DK161</strain>
        <strain evidence="1">BECK_DK47</strain>
    </source>
</reference>
<dbReference type="InterPro" id="IPR018841">
    <property type="entry name" value="DUF2442"/>
</dbReference>
<accession>A0A450S0L9</accession>
<protein>
    <recommendedName>
        <fullName evidence="3">DUF2442 domain-containing protein</fullName>
    </recommendedName>
</protein>
<evidence type="ECO:0000313" key="2">
    <source>
        <dbReference type="EMBL" id="VFJ55051.1"/>
    </source>
</evidence>
<dbReference type="Pfam" id="PF10387">
    <property type="entry name" value="DUF2442"/>
    <property type="match status" value="1"/>
</dbReference>
<name>A0A450S0L9_9GAMM</name>
<evidence type="ECO:0008006" key="3">
    <source>
        <dbReference type="Google" id="ProtNLM"/>
    </source>
</evidence>
<dbReference type="Gene3D" id="3.30.2020.40">
    <property type="entry name" value="Uncharacterised protein PF10387, DUF2442"/>
    <property type="match status" value="1"/>
</dbReference>
<organism evidence="1">
    <name type="scientific">Candidatus Kentrum sp. DK</name>
    <dbReference type="NCBI Taxonomy" id="2126562"/>
    <lineage>
        <taxon>Bacteria</taxon>
        <taxon>Pseudomonadati</taxon>
        <taxon>Pseudomonadota</taxon>
        <taxon>Gammaproteobacteria</taxon>
        <taxon>Candidatus Kentrum</taxon>
    </lineage>
</organism>
<dbReference type="EMBL" id="CAADEX010000009">
    <property type="protein sequence ID" value="VFJ45179.1"/>
    <property type="molecule type" value="Genomic_DNA"/>
</dbReference>
<dbReference type="AlphaFoldDB" id="A0A450S0L9"/>
<proteinExistence type="predicted"/>